<name>A0A067QN17_9AGAM</name>
<sequence>MDIKESRVIGVNYGNRDLAKGGSLFLGGYGGIPGLSCVLGPLAQPAQMIEAISHEDNLDCDGVFLRTLARGTSRGWLDTAWMGVHNLFLSFHTRLLECYREAICGLQQQVKVVVTHVLTSRDEMATLYAKGIIKALRRLAEDTQFATRKHQDYLKFKSFLDNSARLCTQWDNFHELCHLNLLFVDFDVDVPAFLAILSSSSSSTSHLGSPSCAQKRPAMSKSSNTAVSDVNNKAPSLSLAPYPQMQSLPTVIQTEPGGYQESRFCCAQGTSQASSNTQQDSIGLLRSPEAMGSGETVHEDVKTSTPTTIVSNCVSSAQAKDWYGCRSSPWIRQNRSWDMPSSHAEGSVRSTPPPVNDLSMFTPCSKWCLPSSPVLNPEPGGDWACISVDSCRPIAARTLQCQSTSTKPPTDSTLQPSVDELSMSTCEAELHEGELLHSWGGKRNAQSLDFNTEDGYFGYWITVSVCQYIRISTILKCHTLVSKTLLKPGEQVPRLAKRRFLLANHEPYPIDSSMRLYQKRSKYDPFQLPQNQVKICKQWDDISIDQADAYDLPLLTLLQMSWNALEHPVPDFQSSDQIYQDYLKFISYCKIHTNLYIWCGELLDIQHGDIQLLRPSEPKVVQLMLHFLHSSTSSSADQSQHAEESSLETSIIDTEILSLTTTRRPTIHAGSPQARTTGSPSGSPPTWCSPPHVLRPKISVTDSLLASKALLSLPF</sequence>
<evidence type="ECO:0000256" key="1">
    <source>
        <dbReference type="SAM" id="MobiDB-lite"/>
    </source>
</evidence>
<feature type="region of interest" description="Disordered" evidence="1">
    <location>
        <begin position="663"/>
        <end position="688"/>
    </location>
</feature>
<dbReference type="InParanoid" id="A0A067QN17"/>
<feature type="region of interest" description="Disordered" evidence="1">
    <location>
        <begin position="201"/>
        <end position="230"/>
    </location>
</feature>
<organism evidence="2 3">
    <name type="scientific">Jaapia argillacea MUCL 33604</name>
    <dbReference type="NCBI Taxonomy" id="933084"/>
    <lineage>
        <taxon>Eukaryota</taxon>
        <taxon>Fungi</taxon>
        <taxon>Dikarya</taxon>
        <taxon>Basidiomycota</taxon>
        <taxon>Agaricomycotina</taxon>
        <taxon>Agaricomycetes</taxon>
        <taxon>Agaricomycetidae</taxon>
        <taxon>Jaapiales</taxon>
        <taxon>Jaapiaceae</taxon>
        <taxon>Jaapia</taxon>
    </lineage>
</organism>
<protein>
    <submittedName>
        <fullName evidence="2">Uncharacterized protein</fullName>
    </submittedName>
</protein>
<dbReference type="AlphaFoldDB" id="A0A067QN17"/>
<proteinExistence type="predicted"/>
<dbReference type="EMBL" id="KL197709">
    <property type="protein sequence ID" value="KDQ64016.1"/>
    <property type="molecule type" value="Genomic_DNA"/>
</dbReference>
<dbReference type="Proteomes" id="UP000027265">
    <property type="component" value="Unassembled WGS sequence"/>
</dbReference>
<accession>A0A067QN17</accession>
<dbReference type="HOGENOM" id="CLU_386374_0_0_1"/>
<feature type="compositionally biased region" description="Low complexity" evidence="1">
    <location>
        <begin position="201"/>
        <end position="211"/>
    </location>
</feature>
<keyword evidence="3" id="KW-1185">Reference proteome</keyword>
<evidence type="ECO:0000313" key="3">
    <source>
        <dbReference type="Proteomes" id="UP000027265"/>
    </source>
</evidence>
<evidence type="ECO:0000313" key="2">
    <source>
        <dbReference type="EMBL" id="KDQ64016.1"/>
    </source>
</evidence>
<feature type="compositionally biased region" description="Polar residues" evidence="1">
    <location>
        <begin position="673"/>
        <end position="686"/>
    </location>
</feature>
<gene>
    <name evidence="2" type="ORF">JAAARDRAFT_43256</name>
</gene>
<feature type="compositionally biased region" description="Polar residues" evidence="1">
    <location>
        <begin position="220"/>
        <end position="230"/>
    </location>
</feature>
<reference evidence="3" key="1">
    <citation type="journal article" date="2014" name="Proc. Natl. Acad. Sci. U.S.A.">
        <title>Extensive sampling of basidiomycete genomes demonstrates inadequacy of the white-rot/brown-rot paradigm for wood decay fungi.</title>
        <authorList>
            <person name="Riley R."/>
            <person name="Salamov A.A."/>
            <person name="Brown D.W."/>
            <person name="Nagy L.G."/>
            <person name="Floudas D."/>
            <person name="Held B.W."/>
            <person name="Levasseur A."/>
            <person name="Lombard V."/>
            <person name="Morin E."/>
            <person name="Otillar R."/>
            <person name="Lindquist E.A."/>
            <person name="Sun H."/>
            <person name="LaButti K.M."/>
            <person name="Schmutz J."/>
            <person name="Jabbour D."/>
            <person name="Luo H."/>
            <person name="Baker S.E."/>
            <person name="Pisabarro A.G."/>
            <person name="Walton J.D."/>
            <person name="Blanchette R.A."/>
            <person name="Henrissat B."/>
            <person name="Martin F."/>
            <person name="Cullen D."/>
            <person name="Hibbett D.S."/>
            <person name="Grigoriev I.V."/>
        </authorList>
    </citation>
    <scope>NUCLEOTIDE SEQUENCE [LARGE SCALE GENOMIC DNA]</scope>
    <source>
        <strain evidence="3">MUCL 33604</strain>
    </source>
</reference>